<reference evidence="1" key="1">
    <citation type="journal article" date="2015" name="Nature">
        <title>Complex archaea that bridge the gap between prokaryotes and eukaryotes.</title>
        <authorList>
            <person name="Spang A."/>
            <person name="Saw J.H."/>
            <person name="Jorgensen S.L."/>
            <person name="Zaremba-Niedzwiedzka K."/>
            <person name="Martijn J."/>
            <person name="Lind A.E."/>
            <person name="van Eijk R."/>
            <person name="Schleper C."/>
            <person name="Guy L."/>
            <person name="Ettema T.J."/>
        </authorList>
    </citation>
    <scope>NUCLEOTIDE SEQUENCE</scope>
</reference>
<proteinExistence type="predicted"/>
<organism evidence="1">
    <name type="scientific">marine sediment metagenome</name>
    <dbReference type="NCBI Taxonomy" id="412755"/>
    <lineage>
        <taxon>unclassified sequences</taxon>
        <taxon>metagenomes</taxon>
        <taxon>ecological metagenomes</taxon>
    </lineage>
</organism>
<protein>
    <submittedName>
        <fullName evidence="1">Uncharacterized protein</fullName>
    </submittedName>
</protein>
<gene>
    <name evidence="1" type="ORF">LCGC14_0978360</name>
</gene>
<dbReference type="AlphaFoldDB" id="A0A0F9NVR2"/>
<evidence type="ECO:0000313" key="1">
    <source>
        <dbReference type="EMBL" id="KKN16187.1"/>
    </source>
</evidence>
<dbReference type="EMBL" id="LAZR01003639">
    <property type="protein sequence ID" value="KKN16187.1"/>
    <property type="molecule type" value="Genomic_DNA"/>
</dbReference>
<comment type="caution">
    <text evidence="1">The sequence shown here is derived from an EMBL/GenBank/DDBJ whole genome shotgun (WGS) entry which is preliminary data.</text>
</comment>
<sequence length="81" mass="9261">MASHHSLSIALIQQQDWQSAHQLIQQHDDMLSCMIHGYLHLLEGDKNNATYWYNRADQLLPVGSMEDELARLSKLSEAEAN</sequence>
<name>A0A0F9NVR2_9ZZZZ</name>
<accession>A0A0F9NVR2</accession>